<sequence length="245" mass="28254">MKCQILLCKCILLVITLFPLRGQPKISLDIGFGFYEPTMTGFDDNDLVPFPAGNFLTRNILWNVGAYYEFFSNARVGYNSLTSFDLGRLDGFETSQPVFYRSMRYRMFPLETFFRLRPKIELNFTLTPIWGRGKITLETKPSSGGSGGRTITDDWNDLFNSFGDEDPLEQVASDNNMKSDWFGYSGMIGIRYYTRPWLGLDLKAGFINNSYDKDRWRFQGKRVKGPDLTITDIPVFSLKLIYAFR</sequence>
<gene>
    <name evidence="1" type="ORF">METZ01_LOCUS201080</name>
</gene>
<protein>
    <recommendedName>
        <fullName evidence="2">Outer membrane protein beta-barrel domain-containing protein</fullName>
    </recommendedName>
</protein>
<evidence type="ECO:0008006" key="2">
    <source>
        <dbReference type="Google" id="ProtNLM"/>
    </source>
</evidence>
<name>A0A382EBP7_9ZZZZ</name>
<reference evidence="1" key="1">
    <citation type="submission" date="2018-05" db="EMBL/GenBank/DDBJ databases">
        <authorList>
            <person name="Lanie J.A."/>
            <person name="Ng W.-L."/>
            <person name="Kazmierczak K.M."/>
            <person name="Andrzejewski T.M."/>
            <person name="Davidsen T.M."/>
            <person name="Wayne K.J."/>
            <person name="Tettelin H."/>
            <person name="Glass J.I."/>
            <person name="Rusch D."/>
            <person name="Podicherti R."/>
            <person name="Tsui H.-C.T."/>
            <person name="Winkler M.E."/>
        </authorList>
    </citation>
    <scope>NUCLEOTIDE SEQUENCE</scope>
</reference>
<evidence type="ECO:0000313" key="1">
    <source>
        <dbReference type="EMBL" id="SVB48226.1"/>
    </source>
</evidence>
<organism evidence="1">
    <name type="scientific">marine metagenome</name>
    <dbReference type="NCBI Taxonomy" id="408172"/>
    <lineage>
        <taxon>unclassified sequences</taxon>
        <taxon>metagenomes</taxon>
        <taxon>ecological metagenomes</taxon>
    </lineage>
</organism>
<dbReference type="AlphaFoldDB" id="A0A382EBP7"/>
<proteinExistence type="predicted"/>
<accession>A0A382EBP7</accession>
<dbReference type="EMBL" id="UINC01043753">
    <property type="protein sequence ID" value="SVB48226.1"/>
    <property type="molecule type" value="Genomic_DNA"/>
</dbReference>